<dbReference type="SFLD" id="SFLDG01136">
    <property type="entry name" value="C1.6:_Phosphoserine_Phosphatas"/>
    <property type="match status" value="1"/>
</dbReference>
<comment type="subunit">
    <text evidence="3">Homotetramer.</text>
</comment>
<dbReference type="SFLD" id="SFLDS00003">
    <property type="entry name" value="Haloacid_Dehalogenase"/>
    <property type="match status" value="1"/>
</dbReference>
<dbReference type="GO" id="GO:0046872">
    <property type="term" value="F:metal ion binding"/>
    <property type="evidence" value="ECO:0007669"/>
    <property type="project" value="UniProtKB-KW"/>
</dbReference>
<sequence length="173" mass="19041">MNVLEHFKTVNTFVFDVDGVLTDGTLLLLPGGGMCRRMNIKDGYALQLAVKKGYHVIVISGGNSPEVQERLNKLGISSVFMQVENKKQLLLQLMQEHNLQKTEILFMGDDIPDIEVMGIVGLPCCPADAAIEIKLISKYISPIKGGEGCGRDIIEKVLKLRGDWNTDATIKAQ</sequence>
<evidence type="ECO:0000313" key="8">
    <source>
        <dbReference type="EMBL" id="NNV54989.1"/>
    </source>
</evidence>
<dbReference type="NCBIfam" id="TIGR01670">
    <property type="entry name" value="KdsC-phosphatas"/>
    <property type="match status" value="1"/>
</dbReference>
<dbReference type="SUPFAM" id="SSF56784">
    <property type="entry name" value="HAD-like"/>
    <property type="match status" value="1"/>
</dbReference>
<dbReference type="RefSeq" id="WP_171606920.1">
    <property type="nucleotide sequence ID" value="NZ_WHPF01000004.1"/>
</dbReference>
<dbReference type="Pfam" id="PF00702">
    <property type="entry name" value="Hydrolase"/>
    <property type="match status" value="1"/>
</dbReference>
<keyword evidence="5 8" id="KW-0378">Hydrolase</keyword>
<feature type="binding site" evidence="7">
    <location>
        <position position="16"/>
    </location>
    <ligand>
        <name>Mg(2+)</name>
        <dbReference type="ChEBI" id="CHEBI:18420"/>
    </ligand>
</feature>
<dbReference type="SFLD" id="SFLDG01138">
    <property type="entry name" value="C1.6.2:_Deoxy-d-mannose-octulo"/>
    <property type="match status" value="1"/>
</dbReference>
<dbReference type="EMBL" id="WHPF01000004">
    <property type="protein sequence ID" value="NNV54989.1"/>
    <property type="molecule type" value="Genomic_DNA"/>
</dbReference>
<accession>A0A8J8FEN4</accession>
<keyword evidence="9" id="KW-1185">Reference proteome</keyword>
<dbReference type="Gene3D" id="3.40.50.1000">
    <property type="entry name" value="HAD superfamily/HAD-like"/>
    <property type="match status" value="1"/>
</dbReference>
<gene>
    <name evidence="8" type="ORF">GD597_05915</name>
</gene>
<name>A0A8J8FEN4_9BACT</name>
<comment type="cofactor">
    <cofactor evidence="1 7">
        <name>Mg(2+)</name>
        <dbReference type="ChEBI" id="CHEBI:18420"/>
    </cofactor>
</comment>
<feature type="binding site" evidence="7">
    <location>
        <position position="18"/>
    </location>
    <ligand>
        <name>substrate</name>
    </ligand>
</feature>
<dbReference type="Proteomes" id="UP000598971">
    <property type="component" value="Unassembled WGS sequence"/>
</dbReference>
<dbReference type="InterPro" id="IPR010023">
    <property type="entry name" value="KdsC_fam"/>
</dbReference>
<reference evidence="8" key="1">
    <citation type="submission" date="2019-10" db="EMBL/GenBank/DDBJ databases">
        <title>Draft genome sequence of Panacibacter sp. KCS-6.</title>
        <authorList>
            <person name="Yim K.J."/>
        </authorList>
    </citation>
    <scope>NUCLEOTIDE SEQUENCE</scope>
    <source>
        <strain evidence="8">KCS-6</strain>
    </source>
</reference>
<keyword evidence="4 7" id="KW-0479">Metal-binding</keyword>
<dbReference type="PANTHER" id="PTHR21485">
    <property type="entry name" value="HAD SUPERFAMILY MEMBERS CMAS AND KDSC"/>
    <property type="match status" value="1"/>
</dbReference>
<dbReference type="GO" id="GO:0008781">
    <property type="term" value="F:N-acylneuraminate cytidylyltransferase activity"/>
    <property type="evidence" value="ECO:0007669"/>
    <property type="project" value="TreeGrafter"/>
</dbReference>
<dbReference type="InterPro" id="IPR023214">
    <property type="entry name" value="HAD_sf"/>
</dbReference>
<evidence type="ECO:0000313" key="9">
    <source>
        <dbReference type="Proteomes" id="UP000598971"/>
    </source>
</evidence>
<dbReference type="GO" id="GO:0016788">
    <property type="term" value="F:hydrolase activity, acting on ester bonds"/>
    <property type="evidence" value="ECO:0007669"/>
    <property type="project" value="InterPro"/>
</dbReference>
<evidence type="ECO:0000256" key="2">
    <source>
        <dbReference type="ARBA" id="ARBA00005893"/>
    </source>
</evidence>
<evidence type="ECO:0000256" key="1">
    <source>
        <dbReference type="ARBA" id="ARBA00001946"/>
    </source>
</evidence>
<dbReference type="InterPro" id="IPR036412">
    <property type="entry name" value="HAD-like_sf"/>
</dbReference>
<evidence type="ECO:0000256" key="6">
    <source>
        <dbReference type="ARBA" id="ARBA00022842"/>
    </source>
</evidence>
<protein>
    <submittedName>
        <fullName evidence="8">HAD hydrolase family protein</fullName>
    </submittedName>
</protein>
<dbReference type="AlphaFoldDB" id="A0A8J8FEN4"/>
<dbReference type="InterPro" id="IPR050793">
    <property type="entry name" value="CMP-NeuNAc_synthase"/>
</dbReference>
<organism evidence="8 9">
    <name type="scientific">Limnovirga soli</name>
    <dbReference type="NCBI Taxonomy" id="2656915"/>
    <lineage>
        <taxon>Bacteria</taxon>
        <taxon>Pseudomonadati</taxon>
        <taxon>Bacteroidota</taxon>
        <taxon>Chitinophagia</taxon>
        <taxon>Chitinophagales</taxon>
        <taxon>Chitinophagaceae</taxon>
        <taxon>Limnovirga</taxon>
    </lineage>
</organism>
<comment type="caution">
    <text evidence="8">The sequence shown here is derived from an EMBL/GenBank/DDBJ whole genome shotgun (WGS) entry which is preliminary data.</text>
</comment>
<keyword evidence="6 7" id="KW-0460">Magnesium</keyword>
<proteinExistence type="inferred from homology"/>
<dbReference type="PIRSF" id="PIRSF006118">
    <property type="entry name" value="KDO8-P_Ptase"/>
    <property type="match status" value="1"/>
</dbReference>
<evidence type="ECO:0000256" key="7">
    <source>
        <dbReference type="PIRSR" id="PIRSR006118-2"/>
    </source>
</evidence>
<dbReference type="PANTHER" id="PTHR21485:SF3">
    <property type="entry name" value="N-ACYLNEURAMINATE CYTIDYLYLTRANSFERASE"/>
    <property type="match status" value="1"/>
</dbReference>
<evidence type="ECO:0000256" key="5">
    <source>
        <dbReference type="ARBA" id="ARBA00022801"/>
    </source>
</evidence>
<evidence type="ECO:0000256" key="4">
    <source>
        <dbReference type="ARBA" id="ARBA00022723"/>
    </source>
</evidence>
<feature type="binding site" evidence="7">
    <location>
        <position position="109"/>
    </location>
    <ligand>
        <name>Mg(2+)</name>
        <dbReference type="ChEBI" id="CHEBI:18420"/>
    </ligand>
</feature>
<evidence type="ECO:0000256" key="3">
    <source>
        <dbReference type="ARBA" id="ARBA00011881"/>
    </source>
</evidence>
<comment type="similarity">
    <text evidence="2">Belongs to the KdsC family.</text>
</comment>